<reference evidence="1 2" key="1">
    <citation type="submission" date="2023-07" db="EMBL/GenBank/DDBJ databases">
        <title>Genomic Encyclopedia of Type Strains, Phase IV (KMG-IV): sequencing the most valuable type-strain genomes for metagenomic binning, comparative biology and taxonomic classification.</title>
        <authorList>
            <person name="Goeker M."/>
        </authorList>
    </citation>
    <scope>NUCLEOTIDE SEQUENCE [LARGE SCALE GENOMIC DNA]</scope>
    <source>
        <strain evidence="1 2">DSM 23494</strain>
    </source>
</reference>
<dbReference type="EMBL" id="JAUSUB010000009">
    <property type="protein sequence ID" value="MDQ0270558.1"/>
    <property type="molecule type" value="Genomic_DNA"/>
</dbReference>
<proteinExistence type="predicted"/>
<dbReference type="RefSeq" id="WP_307475078.1">
    <property type="nucleotide sequence ID" value="NZ_JAUSUB010000009.1"/>
</dbReference>
<evidence type="ECO:0000313" key="2">
    <source>
        <dbReference type="Proteomes" id="UP001238088"/>
    </source>
</evidence>
<keyword evidence="2" id="KW-1185">Reference proteome</keyword>
<organism evidence="1 2">
    <name type="scientific">Cytobacillus purgationiresistens</name>
    <dbReference type="NCBI Taxonomy" id="863449"/>
    <lineage>
        <taxon>Bacteria</taxon>
        <taxon>Bacillati</taxon>
        <taxon>Bacillota</taxon>
        <taxon>Bacilli</taxon>
        <taxon>Bacillales</taxon>
        <taxon>Bacillaceae</taxon>
        <taxon>Cytobacillus</taxon>
    </lineage>
</organism>
<dbReference type="Proteomes" id="UP001238088">
    <property type="component" value="Unassembled WGS sequence"/>
</dbReference>
<comment type="caution">
    <text evidence="1">The sequence shown here is derived from an EMBL/GenBank/DDBJ whole genome shotgun (WGS) entry which is preliminary data.</text>
</comment>
<protein>
    <submittedName>
        <fullName evidence="1">Uncharacterized protein</fullName>
    </submittedName>
</protein>
<gene>
    <name evidence="1" type="ORF">J2S17_002433</name>
</gene>
<sequence>MKKAICLFGLVIIIGFVAYSESPDSFVRHNHEPDNMYSMIPVVNDLKDVEEVDQAADKDPLAGIIPTLELKLVDTQIESDQIIEKYRQYEVYRGKDNQVLESVALDHYEYLKYDK</sequence>
<name>A0ABU0AJH1_9BACI</name>
<evidence type="ECO:0000313" key="1">
    <source>
        <dbReference type="EMBL" id="MDQ0270558.1"/>
    </source>
</evidence>
<accession>A0ABU0AJH1</accession>